<organism evidence="1 2">
    <name type="scientific">Rangifer tarandus platyrhynchus</name>
    <name type="common">Svalbard reindeer</name>
    <dbReference type="NCBI Taxonomy" id="3082113"/>
    <lineage>
        <taxon>Eukaryota</taxon>
        <taxon>Metazoa</taxon>
        <taxon>Chordata</taxon>
        <taxon>Craniata</taxon>
        <taxon>Vertebrata</taxon>
        <taxon>Euteleostomi</taxon>
        <taxon>Mammalia</taxon>
        <taxon>Eutheria</taxon>
        <taxon>Laurasiatheria</taxon>
        <taxon>Artiodactyla</taxon>
        <taxon>Ruminantia</taxon>
        <taxon>Pecora</taxon>
        <taxon>Cervidae</taxon>
        <taxon>Odocoileinae</taxon>
        <taxon>Rangifer</taxon>
    </lineage>
</organism>
<proteinExistence type="predicted"/>
<name>A0AC59YHK1_RANTA</name>
<reference evidence="1" key="2">
    <citation type="submission" date="2025-03" db="EMBL/GenBank/DDBJ databases">
        <authorList>
            <consortium name="ELIXIR-Norway"/>
            <consortium name="Elixir Norway"/>
        </authorList>
    </citation>
    <scope>NUCLEOTIDE SEQUENCE</scope>
</reference>
<protein>
    <submittedName>
        <fullName evidence="1">Uncharacterized protein</fullName>
    </submittedName>
</protein>
<accession>A0AC59YHK1</accession>
<evidence type="ECO:0000313" key="1">
    <source>
        <dbReference type="EMBL" id="CAM9705557.1"/>
    </source>
</evidence>
<evidence type="ECO:0000313" key="2">
    <source>
        <dbReference type="Proteomes" id="UP001162501"/>
    </source>
</evidence>
<gene>
    <name evidence="1" type="ORF">MRATA1EN22A_LOCUS6298</name>
</gene>
<sequence length="368" mass="38921">MPCGPPQTSVPHGRPSPNLGFSPDPSGGAVTQSRGPHLPTQGPQPPAQSPGSGWSAPGLCVCGSEPQATAAPQEAVQSGLLLFVSEEQSPLEPAGFRSCLPFLSQTAPLLQLLVTTRAEPPPGSRFRPRRGVRRLDRRRHCLPRGGVTPHRVRAQTHTTAPPPSDALRLFHPAAEERGSERAVLEAPALRPGRPRALVLSWGRSAPTVPRARPCLSPGTPGPSARGVSTRMETRPSADPCPPHRQKHGRPALQFPGVPGRVPWSLVHPTQRSSSLNSPLTYQKTVLHVRQSGSGPDAPARRKGSWELCASVPRMRPSRGAPQALLCGGSRGLPVGGGSVRQRELLALRRSAGPPLTFVPPSRPSARGG</sequence>
<reference evidence="1" key="1">
    <citation type="submission" date="2023-05" db="EMBL/GenBank/DDBJ databases">
        <authorList>
            <consortium name="ELIXIR-Norway"/>
        </authorList>
    </citation>
    <scope>NUCLEOTIDE SEQUENCE</scope>
</reference>
<dbReference type="EMBL" id="OX596099">
    <property type="protein sequence ID" value="CAM9705557.1"/>
    <property type="molecule type" value="Genomic_DNA"/>
</dbReference>
<dbReference type="Proteomes" id="UP001162501">
    <property type="component" value="Chromosome 15"/>
</dbReference>